<evidence type="ECO:0000313" key="1">
    <source>
        <dbReference type="EMBL" id="MHO04627.1"/>
    </source>
</evidence>
<proteinExistence type="predicted"/>
<name>A0A3L0W275_ECOLX</name>
<dbReference type="Pfam" id="PF19475">
    <property type="entry name" value="DUF6012"/>
    <property type="match status" value="1"/>
</dbReference>
<dbReference type="AlphaFoldDB" id="A0A3L0W275"/>
<protein>
    <submittedName>
        <fullName evidence="1">Quorum threshold expression element, QteE</fullName>
    </submittedName>
</protein>
<comment type="caution">
    <text evidence="1">The sequence shown here is derived from an EMBL/GenBank/DDBJ whole genome shotgun (WGS) entry which is preliminary data.</text>
</comment>
<dbReference type="InterPro" id="IPR046054">
    <property type="entry name" value="DUF6012"/>
</dbReference>
<dbReference type="EMBL" id="RNRV01000013">
    <property type="protein sequence ID" value="MHO04627.1"/>
    <property type="molecule type" value="Genomic_DNA"/>
</dbReference>
<organism evidence="1">
    <name type="scientific">Escherichia coli</name>
    <dbReference type="NCBI Taxonomy" id="562"/>
    <lineage>
        <taxon>Bacteria</taxon>
        <taxon>Pseudomonadati</taxon>
        <taxon>Pseudomonadota</taxon>
        <taxon>Gammaproteobacteria</taxon>
        <taxon>Enterobacterales</taxon>
        <taxon>Enterobacteriaceae</taxon>
        <taxon>Escherichia</taxon>
    </lineage>
</organism>
<gene>
    <name evidence="1" type="ORF">D9F05_09605</name>
</gene>
<sequence>MLIHIVPRILIRNYFQQQCCELVDISSEELGVSLKGGLDVVARRPYPNKQYLVACRKKGQKAFNGLFVQSKLFKENFSVTTRWALVGEQILTQVTHYEVLDMEHDAVTECVLSWERYPATLASYSPVAIQPMMDFERCTLKSDVTDSVVDGVIVRREIKLPIYTQSAESVLNALHFRDRCPAISDAFLID</sequence>
<accession>A0A3L0W275</accession>
<reference evidence="1" key="1">
    <citation type="submission" date="2018-10" db="EMBL/GenBank/DDBJ databases">
        <authorList>
            <consortium name="NARMS: The National Antimicrobial Resistance Monitoring System"/>
        </authorList>
    </citation>
    <scope>NUCLEOTIDE SEQUENCE [LARGE SCALE GENOMIC DNA]</scope>
    <source>
        <strain evidence="1">CVM N17EC0388</strain>
    </source>
</reference>